<accession>A0ABQ6N2Q6</accession>
<evidence type="ECO:0000313" key="8">
    <source>
        <dbReference type="Proteomes" id="UP001165060"/>
    </source>
</evidence>
<dbReference type="SUPFAM" id="SSF56112">
    <property type="entry name" value="Protein kinase-like (PK-like)"/>
    <property type="match status" value="1"/>
</dbReference>
<dbReference type="InterPro" id="IPR025997">
    <property type="entry name" value="SBP_2_dom"/>
</dbReference>
<dbReference type="Pfam" id="PF13407">
    <property type="entry name" value="Peripla_BP_4"/>
    <property type="match status" value="2"/>
</dbReference>
<evidence type="ECO:0000256" key="2">
    <source>
        <dbReference type="ARBA" id="ARBA00022840"/>
    </source>
</evidence>
<keyword evidence="4" id="KW-0175">Coiled coil</keyword>
<dbReference type="InterPro" id="IPR017441">
    <property type="entry name" value="Protein_kinase_ATP_BS"/>
</dbReference>
<dbReference type="Gene3D" id="3.40.50.2300">
    <property type="match status" value="4"/>
</dbReference>
<gene>
    <name evidence="7" type="ORF">TeGR_g4621</name>
</gene>
<feature type="signal peptide" evidence="5">
    <location>
        <begin position="1"/>
        <end position="23"/>
    </location>
</feature>
<reference evidence="7 8" key="1">
    <citation type="journal article" date="2023" name="Commun. Biol.">
        <title>Genome analysis of Parmales, the sister group of diatoms, reveals the evolutionary specialization of diatoms from phago-mixotrophs to photoautotrophs.</title>
        <authorList>
            <person name="Ban H."/>
            <person name="Sato S."/>
            <person name="Yoshikawa S."/>
            <person name="Yamada K."/>
            <person name="Nakamura Y."/>
            <person name="Ichinomiya M."/>
            <person name="Sato N."/>
            <person name="Blanc-Mathieu R."/>
            <person name="Endo H."/>
            <person name="Kuwata A."/>
            <person name="Ogata H."/>
        </authorList>
    </citation>
    <scope>NUCLEOTIDE SEQUENCE [LARGE SCALE GENOMIC DNA]</scope>
</reference>
<feature type="chain" id="PRO_5047046640" description="Protein kinase domain-containing protein" evidence="5">
    <location>
        <begin position="24"/>
        <end position="1182"/>
    </location>
</feature>
<dbReference type="InterPro" id="IPR008271">
    <property type="entry name" value="Ser/Thr_kinase_AS"/>
</dbReference>
<keyword evidence="5" id="KW-0732">Signal</keyword>
<evidence type="ECO:0000256" key="5">
    <source>
        <dbReference type="SAM" id="SignalP"/>
    </source>
</evidence>
<dbReference type="PANTHER" id="PTHR44329">
    <property type="entry name" value="SERINE/THREONINE-PROTEIN KINASE TNNI3K-RELATED"/>
    <property type="match status" value="1"/>
</dbReference>
<dbReference type="PROSITE" id="PS00108">
    <property type="entry name" value="PROTEIN_KINASE_ST"/>
    <property type="match status" value="1"/>
</dbReference>
<evidence type="ECO:0000256" key="1">
    <source>
        <dbReference type="ARBA" id="ARBA00022741"/>
    </source>
</evidence>
<dbReference type="InterPro" id="IPR051681">
    <property type="entry name" value="Ser/Thr_Kinases-Pseudokinases"/>
</dbReference>
<protein>
    <recommendedName>
        <fullName evidence="6">Protein kinase domain-containing protein</fullName>
    </recommendedName>
</protein>
<dbReference type="PROSITE" id="PS50011">
    <property type="entry name" value="PROTEIN_KINASE_DOM"/>
    <property type="match status" value="1"/>
</dbReference>
<dbReference type="Gene3D" id="3.30.200.20">
    <property type="entry name" value="Phosphorylase Kinase, domain 1"/>
    <property type="match status" value="1"/>
</dbReference>
<proteinExistence type="predicted"/>
<dbReference type="SMART" id="SM00220">
    <property type="entry name" value="S_TKc"/>
    <property type="match status" value="1"/>
</dbReference>
<feature type="binding site" evidence="3">
    <location>
        <position position="898"/>
    </location>
    <ligand>
        <name>ATP</name>
        <dbReference type="ChEBI" id="CHEBI:30616"/>
    </ligand>
</feature>
<comment type="caution">
    <text evidence="7">The sequence shown here is derived from an EMBL/GenBank/DDBJ whole genome shotgun (WGS) entry which is preliminary data.</text>
</comment>
<dbReference type="PROSITE" id="PS00107">
    <property type="entry name" value="PROTEIN_KINASE_ATP"/>
    <property type="match status" value="1"/>
</dbReference>
<evidence type="ECO:0000256" key="4">
    <source>
        <dbReference type="SAM" id="Coils"/>
    </source>
</evidence>
<keyword evidence="2 3" id="KW-0067">ATP-binding</keyword>
<dbReference type="InterPro" id="IPR011009">
    <property type="entry name" value="Kinase-like_dom_sf"/>
</dbReference>
<feature type="domain" description="Protein kinase" evidence="6">
    <location>
        <begin position="871"/>
        <end position="1182"/>
    </location>
</feature>
<keyword evidence="1 3" id="KW-0547">Nucleotide-binding</keyword>
<feature type="coiled-coil region" evidence="4">
    <location>
        <begin position="785"/>
        <end position="819"/>
    </location>
</feature>
<dbReference type="Proteomes" id="UP001165060">
    <property type="component" value="Unassembled WGS sequence"/>
</dbReference>
<dbReference type="InterPro" id="IPR000719">
    <property type="entry name" value="Prot_kinase_dom"/>
</dbReference>
<dbReference type="InterPro" id="IPR028082">
    <property type="entry name" value="Peripla_BP_I"/>
</dbReference>
<evidence type="ECO:0000313" key="7">
    <source>
        <dbReference type="EMBL" id="GMI38886.1"/>
    </source>
</evidence>
<organism evidence="7 8">
    <name type="scientific">Tetraparma gracilis</name>
    <dbReference type="NCBI Taxonomy" id="2962635"/>
    <lineage>
        <taxon>Eukaryota</taxon>
        <taxon>Sar</taxon>
        <taxon>Stramenopiles</taxon>
        <taxon>Ochrophyta</taxon>
        <taxon>Bolidophyceae</taxon>
        <taxon>Parmales</taxon>
        <taxon>Triparmaceae</taxon>
        <taxon>Tetraparma</taxon>
    </lineage>
</organism>
<name>A0ABQ6N2Q6_9STRA</name>
<dbReference type="Gene3D" id="1.10.510.10">
    <property type="entry name" value="Transferase(Phosphotransferase) domain 1"/>
    <property type="match status" value="1"/>
</dbReference>
<evidence type="ECO:0000256" key="3">
    <source>
        <dbReference type="PROSITE-ProRule" id="PRU10141"/>
    </source>
</evidence>
<evidence type="ECO:0000259" key="6">
    <source>
        <dbReference type="PROSITE" id="PS50011"/>
    </source>
</evidence>
<dbReference type="Pfam" id="PF00069">
    <property type="entry name" value="Pkinase"/>
    <property type="match status" value="1"/>
</dbReference>
<dbReference type="EMBL" id="BRYB01002054">
    <property type="protein sequence ID" value="GMI38886.1"/>
    <property type="molecule type" value="Genomic_DNA"/>
</dbReference>
<sequence length="1182" mass="129045">MTNLRPLLMLSLFLSLLPQSILSQAAESPSSPDPFSCLPSNTPVPLVPSFVPFPSATPQPSCVLRSNASIAFVHHGGVEDKFWWTVEDGAMRAGSDLSVDLEVRTNAGTYNPLAMAEVVWEILGRARLPGALILSVTDTLSTCDEACDDCDDPMNACFLLKPVQYAQERGIPVITMNNGESLLPLVNQWQHVGQQELLAGKLACRRLIEAGASHVLITDTEAGTHEAINARKNGCIEATDEAGLSHTVMYDFKTELDKTQQVLRELLTAGENVAASSLGADYETIDAVLGTSGYAVAAVTAVVADLAGTIQLTNNIGTFDVTAEAEECLAAGTCQFAVDQQEYLQGYLPVVYAAARLTSGNSVPEAVGEDGGRVPISTGPGFVTKDRLSKKSCQKAGLIFCEDSDVEPFGGRYPLSDATAECPCIDRLEQKICVVHHGRMGSSFWGVANNGIDIATADVKVPVTRMESELISNERQVEMIDECMQDGTAKALIVSMQDENLAEAARKYSEMGIPVFSMNAGEKLLEQSGVLLHVGQQDYLSGYLAAKTLHEGLEEGIAPVVACIDSGSDMLDSLNLRCQGAKNYLNDMGYQVPGEGDDEVEMWANSGLPKAYQIDVDSQRATVAIRDVMDGLDRLRDAYGLEVNIMIGSSSTSCAAIVELYYLEILGGCFDTGAVTLEGMKEDKIEFAIDQQQWLQGYLSVVHKNLFLITGGEMVKTSSGIFDTGPSFLKTDQIATKNCENERWSICDESLEPFDGEGGSTNTQLAIIAAAVSVALVLLLAGWNARKKNMQVQKIKEHEQELQNDKKSLALKVDVLETELKLLQKYDEKEKEMIDEQIKTFRQGMSRAKSVKRGLDDPSLMASFLIDPEDIKSEDVIGKGSFGEVFRATYRGRSVAVKVMKNVDREALNRFRGEIMLMHDMVHSNVCQMVGACWDRQLMALVMEFCANGSVEDLLRRDEAKAFSWDDPILKWCKDIARGMNYLHTVDYYDIGRDELVHGVLHRDMKPDNCLVADGYTVKIADFGEARAGVEDGTMTQVGTPMYIAPEIVRGDHYDQSVDVFGFAMTALRMGLSNMDIVKFLGEAMKAASLFSSSKSLEQVMMEKMLAGSSSATIPEKQVLPSRNKISHALISKGWRPTPKFMIEKGGIPKCMAGLITVCWSADPKERATFAEIVEYLDAEAR</sequence>
<keyword evidence="8" id="KW-1185">Reference proteome</keyword>
<dbReference type="SUPFAM" id="SSF53822">
    <property type="entry name" value="Periplasmic binding protein-like I"/>
    <property type="match status" value="2"/>
</dbReference>